<feature type="region of interest" description="Disordered" evidence="1">
    <location>
        <begin position="1"/>
        <end position="25"/>
    </location>
</feature>
<organism evidence="3 4">
    <name type="scientific">Streptodolium elevatio</name>
    <dbReference type="NCBI Taxonomy" id="3157996"/>
    <lineage>
        <taxon>Bacteria</taxon>
        <taxon>Bacillati</taxon>
        <taxon>Actinomycetota</taxon>
        <taxon>Actinomycetes</taxon>
        <taxon>Kitasatosporales</taxon>
        <taxon>Streptomycetaceae</taxon>
        <taxon>Streptodolium</taxon>
    </lineage>
</organism>
<evidence type="ECO:0000256" key="2">
    <source>
        <dbReference type="SAM" id="Phobius"/>
    </source>
</evidence>
<dbReference type="InterPro" id="IPR049790">
    <property type="entry name" value="Rv3655c/TadE"/>
</dbReference>
<accession>A0ABV3DVU7</accession>
<keyword evidence="2" id="KW-1133">Transmembrane helix</keyword>
<evidence type="ECO:0000313" key="3">
    <source>
        <dbReference type="EMBL" id="MEU8139877.1"/>
    </source>
</evidence>
<dbReference type="EMBL" id="JBEZFP010000209">
    <property type="protein sequence ID" value="MEU8139877.1"/>
    <property type="molecule type" value="Genomic_DNA"/>
</dbReference>
<comment type="caution">
    <text evidence="3">The sequence shown here is derived from an EMBL/GenBank/DDBJ whole genome shotgun (WGS) entry which is preliminary data.</text>
</comment>
<gene>
    <name evidence="3" type="ORF">AB0C36_41075</name>
</gene>
<reference evidence="3 4" key="1">
    <citation type="submission" date="2024-06" db="EMBL/GenBank/DDBJ databases">
        <title>The Natural Products Discovery Center: Release of the First 8490 Sequenced Strains for Exploring Actinobacteria Biosynthetic Diversity.</title>
        <authorList>
            <person name="Kalkreuter E."/>
            <person name="Kautsar S.A."/>
            <person name="Yang D."/>
            <person name="Bader C.D."/>
            <person name="Teijaro C.N."/>
            <person name="Fluegel L."/>
            <person name="Davis C.M."/>
            <person name="Simpson J.R."/>
            <person name="Lauterbach L."/>
            <person name="Steele A.D."/>
            <person name="Gui C."/>
            <person name="Meng S."/>
            <person name="Li G."/>
            <person name="Viehrig K."/>
            <person name="Ye F."/>
            <person name="Su P."/>
            <person name="Kiefer A.F."/>
            <person name="Nichols A."/>
            <person name="Cepeda A.J."/>
            <person name="Yan W."/>
            <person name="Fan B."/>
            <person name="Jiang Y."/>
            <person name="Adhikari A."/>
            <person name="Zheng C.-J."/>
            <person name="Schuster L."/>
            <person name="Cowan T.M."/>
            <person name="Smanski M.J."/>
            <person name="Chevrette M.G."/>
            <person name="De Carvalho L.P.S."/>
            <person name="Shen B."/>
        </authorList>
    </citation>
    <scope>NUCLEOTIDE SEQUENCE [LARGE SCALE GENOMIC DNA]</scope>
    <source>
        <strain evidence="3 4">NPDC048946</strain>
    </source>
</reference>
<keyword evidence="2" id="KW-0812">Transmembrane</keyword>
<name>A0ABV3DVU7_9ACTN</name>
<proteinExistence type="predicted"/>
<evidence type="ECO:0000313" key="4">
    <source>
        <dbReference type="Proteomes" id="UP001551482"/>
    </source>
</evidence>
<evidence type="ECO:0000256" key="1">
    <source>
        <dbReference type="SAM" id="MobiDB-lite"/>
    </source>
</evidence>
<dbReference type="NCBIfam" id="NF041390">
    <property type="entry name" value="TadE_Rv3655c"/>
    <property type="match status" value="1"/>
</dbReference>
<keyword evidence="4" id="KW-1185">Reference proteome</keyword>
<sequence>MRLSDAPDPPVAPTKRKPKRKFGSSDGGYVTAESAMALPAIALVLLALTTVVGAVALQIRCVDAAQAGARALARGEAPADALAVVHELAPRGAVTEHTKRDGRVRVRVTADVPLPGPWHRLRIPVHHTAVAVDEAAPP</sequence>
<dbReference type="RefSeq" id="WP_358364393.1">
    <property type="nucleotide sequence ID" value="NZ_JBEZFP010000209.1"/>
</dbReference>
<keyword evidence="2" id="KW-0472">Membrane</keyword>
<feature type="transmembrane region" description="Helical" evidence="2">
    <location>
        <begin position="36"/>
        <end position="57"/>
    </location>
</feature>
<dbReference type="Proteomes" id="UP001551482">
    <property type="component" value="Unassembled WGS sequence"/>
</dbReference>
<protein>
    <submittedName>
        <fullName evidence="3">TadE family type IV pilus minor pilin</fullName>
    </submittedName>
</protein>